<reference evidence="1" key="1">
    <citation type="submission" date="2021-06" db="EMBL/GenBank/DDBJ databases">
        <authorList>
            <person name="Kallberg Y."/>
            <person name="Tangrot J."/>
            <person name="Rosling A."/>
        </authorList>
    </citation>
    <scope>NUCLEOTIDE SEQUENCE</scope>
    <source>
        <strain evidence="1">IA702</strain>
    </source>
</reference>
<comment type="caution">
    <text evidence="1">The sequence shown here is derived from an EMBL/GenBank/DDBJ whole genome shotgun (WGS) entry which is preliminary data.</text>
</comment>
<evidence type="ECO:0000313" key="2">
    <source>
        <dbReference type="Proteomes" id="UP000789572"/>
    </source>
</evidence>
<name>A0A9N9DYH1_9GLOM</name>
<protein>
    <submittedName>
        <fullName evidence="1">849_t:CDS:1</fullName>
    </submittedName>
</protein>
<gene>
    <name evidence="1" type="ORF">POCULU_LOCUS10294</name>
</gene>
<dbReference type="Proteomes" id="UP000789572">
    <property type="component" value="Unassembled WGS sequence"/>
</dbReference>
<proteinExistence type="predicted"/>
<feature type="non-terminal residue" evidence="1">
    <location>
        <position position="1"/>
    </location>
</feature>
<keyword evidence="2" id="KW-1185">Reference proteome</keyword>
<evidence type="ECO:0000313" key="1">
    <source>
        <dbReference type="EMBL" id="CAG8657779.1"/>
    </source>
</evidence>
<organism evidence="1 2">
    <name type="scientific">Paraglomus occultum</name>
    <dbReference type="NCBI Taxonomy" id="144539"/>
    <lineage>
        <taxon>Eukaryota</taxon>
        <taxon>Fungi</taxon>
        <taxon>Fungi incertae sedis</taxon>
        <taxon>Mucoromycota</taxon>
        <taxon>Glomeromycotina</taxon>
        <taxon>Glomeromycetes</taxon>
        <taxon>Paraglomerales</taxon>
        <taxon>Paraglomeraceae</taxon>
        <taxon>Paraglomus</taxon>
    </lineage>
</organism>
<dbReference type="EMBL" id="CAJVPJ010005013">
    <property type="protein sequence ID" value="CAG8657779.1"/>
    <property type="molecule type" value="Genomic_DNA"/>
</dbReference>
<dbReference type="AlphaFoldDB" id="A0A9N9DYH1"/>
<dbReference type="OrthoDB" id="2397732at2759"/>
<accession>A0A9N9DYH1</accession>
<sequence>MTESYIGNNAVLKYFETHDRKTWNYEHFLNELKEVIINSPPYTEDWGGLDGIWYSRYIYHAKDKDNKRRKMKSFFQDIILEREK</sequence>